<comment type="function">
    <text evidence="9">Key enzyme in the regulation of glycerol uptake and metabolism. Catalyzes the phosphorylation of glycerol to yield sn-glycerol 3-phosphate.</text>
</comment>
<keyword evidence="5 9" id="KW-0418">Kinase</keyword>
<feature type="domain" description="Carbohydrate kinase FGGY C-terminal" evidence="11">
    <location>
        <begin position="259"/>
        <end position="445"/>
    </location>
</feature>
<protein>
    <recommendedName>
        <fullName evidence="9">Glycerol kinase</fullName>
        <ecNumber evidence="9">2.7.1.30</ecNumber>
    </recommendedName>
    <alternativeName>
        <fullName evidence="9">ATP:glycerol 3-phosphotransferase</fullName>
    </alternativeName>
    <alternativeName>
        <fullName evidence="9">Glycerokinase</fullName>
        <shortName evidence="9">GK</shortName>
    </alternativeName>
</protein>
<evidence type="ECO:0000256" key="1">
    <source>
        <dbReference type="ARBA" id="ARBA00005190"/>
    </source>
</evidence>
<feature type="binding site" evidence="9">
    <location>
        <position position="83"/>
    </location>
    <ligand>
        <name>glycerol</name>
        <dbReference type="ChEBI" id="CHEBI:17754"/>
    </ligand>
</feature>
<feature type="binding site" evidence="9">
    <location>
        <position position="242"/>
    </location>
    <ligand>
        <name>glycerol</name>
        <dbReference type="ChEBI" id="CHEBI:17754"/>
    </ligand>
</feature>
<keyword evidence="6 9" id="KW-0319">Glycerol metabolism</keyword>
<keyword evidence="4 9" id="KW-0547">Nucleotide-binding</keyword>
<dbReference type="Pfam" id="PF02782">
    <property type="entry name" value="FGGY_C"/>
    <property type="match status" value="1"/>
</dbReference>
<evidence type="ECO:0000256" key="5">
    <source>
        <dbReference type="ARBA" id="ARBA00022777"/>
    </source>
</evidence>
<dbReference type="STRING" id="484498.SAMN05421686_10411"/>
<dbReference type="GO" id="GO:0019563">
    <property type="term" value="P:glycerol catabolic process"/>
    <property type="evidence" value="ECO:0007669"/>
    <property type="project" value="UniProtKB-UniRule"/>
</dbReference>
<feature type="binding site" evidence="9">
    <location>
        <position position="406"/>
    </location>
    <ligand>
        <name>ADP</name>
        <dbReference type="ChEBI" id="CHEBI:456216"/>
    </ligand>
</feature>
<accession>A0A1N7LII8</accession>
<dbReference type="FunFam" id="3.30.420.40:FF:000008">
    <property type="entry name" value="Glycerol kinase"/>
    <property type="match status" value="1"/>
</dbReference>
<feature type="binding site" evidence="9">
    <location>
        <position position="132"/>
    </location>
    <ligand>
        <name>sn-glycerol 3-phosphate</name>
        <dbReference type="ChEBI" id="CHEBI:57597"/>
    </ligand>
</feature>
<dbReference type="InterPro" id="IPR018485">
    <property type="entry name" value="FGGY_C"/>
</dbReference>
<comment type="pathway">
    <text evidence="1 9">Polyol metabolism; glycerol degradation via glycerol kinase pathway; sn-glycerol 3-phosphate from glycerol: step 1/1.</text>
</comment>
<dbReference type="GO" id="GO:0005524">
    <property type="term" value="F:ATP binding"/>
    <property type="evidence" value="ECO:0007669"/>
    <property type="project" value="UniProtKB-UniRule"/>
</dbReference>
<evidence type="ECO:0000256" key="9">
    <source>
        <dbReference type="HAMAP-Rule" id="MF_00186"/>
    </source>
</evidence>
<name>A0A1N7LII8_9GAMM</name>
<feature type="binding site" evidence="9">
    <location>
        <position position="82"/>
    </location>
    <ligand>
        <name>glycerol</name>
        <dbReference type="ChEBI" id="CHEBI:17754"/>
    </ligand>
</feature>
<feature type="binding site" evidence="9">
    <location>
        <position position="82"/>
    </location>
    <ligand>
        <name>sn-glycerol 3-phosphate</name>
        <dbReference type="ChEBI" id="CHEBI:57597"/>
    </ligand>
</feature>
<dbReference type="GO" id="GO:0006072">
    <property type="term" value="P:glycerol-3-phosphate metabolic process"/>
    <property type="evidence" value="ECO:0007669"/>
    <property type="project" value="InterPro"/>
</dbReference>
<feature type="binding site" evidence="9">
    <location>
        <position position="310"/>
    </location>
    <ligand>
        <name>ATP</name>
        <dbReference type="ChEBI" id="CHEBI:30616"/>
    </ligand>
</feature>
<dbReference type="NCBIfam" id="NF000756">
    <property type="entry name" value="PRK00047.1"/>
    <property type="match status" value="1"/>
</dbReference>
<feature type="binding site" evidence="9">
    <location>
        <position position="16"/>
    </location>
    <ligand>
        <name>ADP</name>
        <dbReference type="ChEBI" id="CHEBI:456216"/>
    </ligand>
</feature>
<sequence length="492" mass="53918">MSKYLLSFDQGTTSSRAILFGLSGEVIAQSQEEFEQHFPNPGWVEHAPSDLWQTSLKCARDVLKQVGARASDIVSIGITNQRETTLIWDRQTGEPVYPAIVWQDRRTADLCRQWEGQKNEISARTGLLLDPYFSATKIRWILDNVEGARARAEAGELAFGTVDTWLIWQLTGGRSHLTDATNACRTMLYNIHEECWDADLLSLFDIPASLLPEVQDSASDFGKTLSGWLGGAVQIGGVAGDQQAALIGQGCFSEGMIKSTYGTGCFMVLNTGREAVTSQHRLLTTIAYRINGETTYALEGSIFMAGATIQWIRDGLQLIKDAKESQSLAEKTGYENPVYMVPAFAGLGAPYWDPDARGAIFGLSRDSGIKELVTAGLQAVCYQTRDLLSAMEGDGAKAAELRVDGGMVKNDWLVQFLCDVLGVRVTRPQITETTALGVAYLAGIQSGVYQSLDEVAGLWQTERVFVPKISKAKRDKLYDGWKDAVGRLCRPA</sequence>
<dbReference type="Proteomes" id="UP000185639">
    <property type="component" value="Unassembled WGS sequence"/>
</dbReference>
<dbReference type="HAMAP" id="MF_00186">
    <property type="entry name" value="Glycerol_kin"/>
    <property type="match status" value="1"/>
</dbReference>
<dbReference type="Gene3D" id="3.30.420.40">
    <property type="match status" value="2"/>
</dbReference>
<evidence type="ECO:0000256" key="7">
    <source>
        <dbReference type="ARBA" id="ARBA00022840"/>
    </source>
</evidence>
<feature type="binding site" evidence="9">
    <location>
        <position position="13"/>
    </location>
    <ligand>
        <name>ATP</name>
        <dbReference type="ChEBI" id="CHEBI:30616"/>
    </ligand>
</feature>
<dbReference type="UniPathway" id="UPA00618">
    <property type="reaction ID" value="UER00672"/>
</dbReference>
<feature type="binding site" evidence="9">
    <location>
        <position position="263"/>
    </location>
    <ligand>
        <name>ADP</name>
        <dbReference type="ChEBI" id="CHEBI:456216"/>
    </ligand>
</feature>
<dbReference type="InterPro" id="IPR005999">
    <property type="entry name" value="Glycerol_kin"/>
</dbReference>
<dbReference type="InterPro" id="IPR000577">
    <property type="entry name" value="Carb_kinase_FGGY"/>
</dbReference>
<feature type="binding site" evidence="9">
    <location>
        <position position="263"/>
    </location>
    <ligand>
        <name>ATP</name>
        <dbReference type="ChEBI" id="CHEBI:30616"/>
    </ligand>
</feature>
<dbReference type="GO" id="GO:0004370">
    <property type="term" value="F:glycerol kinase activity"/>
    <property type="evidence" value="ECO:0007669"/>
    <property type="project" value="UniProtKB-UniRule"/>
</dbReference>
<dbReference type="Pfam" id="PF00370">
    <property type="entry name" value="FGGY_N"/>
    <property type="match status" value="1"/>
</dbReference>
<reference evidence="13" key="1">
    <citation type="submission" date="2017-01" db="EMBL/GenBank/DDBJ databases">
        <authorList>
            <person name="Varghese N."/>
            <person name="Submissions S."/>
        </authorList>
    </citation>
    <scope>NUCLEOTIDE SEQUENCE [LARGE SCALE GENOMIC DNA]</scope>
    <source>
        <strain evidence="13">DSM 24913</strain>
    </source>
</reference>
<dbReference type="EMBL" id="FTOH01000004">
    <property type="protein sequence ID" value="SIS73617.1"/>
    <property type="molecule type" value="Genomic_DNA"/>
</dbReference>
<feature type="binding site" evidence="9">
    <location>
        <position position="241"/>
    </location>
    <ligand>
        <name>sn-glycerol 3-phosphate</name>
        <dbReference type="ChEBI" id="CHEBI:57597"/>
    </ligand>
</feature>
<dbReference type="CDD" id="cd07786">
    <property type="entry name" value="FGGY_EcGK_like"/>
    <property type="match status" value="1"/>
</dbReference>
<dbReference type="InterPro" id="IPR018483">
    <property type="entry name" value="Carb_kinase_FGGY_CS"/>
</dbReference>
<feature type="binding site" evidence="9">
    <location>
        <position position="241"/>
    </location>
    <ligand>
        <name>glycerol</name>
        <dbReference type="ChEBI" id="CHEBI:17754"/>
    </ligand>
</feature>
<evidence type="ECO:0000256" key="2">
    <source>
        <dbReference type="ARBA" id="ARBA00009156"/>
    </source>
</evidence>
<keyword evidence="3 9" id="KW-0808">Transferase</keyword>
<feature type="domain" description="Carbohydrate kinase FGGY N-terminal" evidence="10">
    <location>
        <begin position="4"/>
        <end position="248"/>
    </location>
</feature>
<comment type="activity regulation">
    <text evidence="9">Inhibited by fructose 1,6-bisphosphate (FBP).</text>
</comment>
<evidence type="ECO:0000259" key="10">
    <source>
        <dbReference type="Pfam" id="PF00370"/>
    </source>
</evidence>
<feature type="binding site" evidence="9">
    <location>
        <position position="306"/>
    </location>
    <ligand>
        <name>ATP</name>
        <dbReference type="ChEBI" id="CHEBI:30616"/>
    </ligand>
</feature>
<evidence type="ECO:0000256" key="6">
    <source>
        <dbReference type="ARBA" id="ARBA00022798"/>
    </source>
</evidence>
<dbReference type="PANTHER" id="PTHR10196:SF78">
    <property type="entry name" value="GLYCEROL KINASE"/>
    <property type="match status" value="1"/>
</dbReference>
<feature type="binding site" evidence="9">
    <location>
        <position position="14"/>
    </location>
    <ligand>
        <name>ATP</name>
        <dbReference type="ChEBI" id="CHEBI:30616"/>
    </ligand>
</feature>
<evidence type="ECO:0000256" key="8">
    <source>
        <dbReference type="ARBA" id="ARBA00052101"/>
    </source>
</evidence>
<organism evidence="12 13">
    <name type="scientific">Thalassolituus maritimus</name>
    <dbReference type="NCBI Taxonomy" id="484498"/>
    <lineage>
        <taxon>Bacteria</taxon>
        <taxon>Pseudomonadati</taxon>
        <taxon>Pseudomonadota</taxon>
        <taxon>Gammaproteobacteria</taxon>
        <taxon>Oceanospirillales</taxon>
        <taxon>Oceanospirillaceae</taxon>
        <taxon>Thalassolituus</taxon>
    </lineage>
</organism>
<dbReference type="GO" id="GO:0005829">
    <property type="term" value="C:cytosol"/>
    <property type="evidence" value="ECO:0007669"/>
    <property type="project" value="TreeGrafter"/>
</dbReference>
<dbReference type="AlphaFoldDB" id="A0A1N7LII8"/>
<dbReference type="InterPro" id="IPR043129">
    <property type="entry name" value="ATPase_NBD"/>
</dbReference>
<feature type="binding site" evidence="9">
    <location>
        <position position="132"/>
    </location>
    <ligand>
        <name>glycerol</name>
        <dbReference type="ChEBI" id="CHEBI:17754"/>
    </ligand>
</feature>
<dbReference type="PROSITE" id="PS00933">
    <property type="entry name" value="FGGY_KINASES_1"/>
    <property type="match status" value="1"/>
</dbReference>
<gene>
    <name evidence="9" type="primary">glpK</name>
    <name evidence="12" type="ORF">SAMN05421686_10411</name>
</gene>
<evidence type="ECO:0000313" key="12">
    <source>
        <dbReference type="EMBL" id="SIS73617.1"/>
    </source>
</evidence>
<feature type="binding site" evidence="9">
    <location>
        <position position="406"/>
    </location>
    <ligand>
        <name>ATP</name>
        <dbReference type="ChEBI" id="CHEBI:30616"/>
    </ligand>
</feature>
<proteinExistence type="inferred from homology"/>
<evidence type="ECO:0000256" key="4">
    <source>
        <dbReference type="ARBA" id="ARBA00022741"/>
    </source>
</evidence>
<comment type="catalytic activity">
    <reaction evidence="8 9">
        <text>glycerol + ATP = sn-glycerol 3-phosphate + ADP + H(+)</text>
        <dbReference type="Rhea" id="RHEA:21644"/>
        <dbReference type="ChEBI" id="CHEBI:15378"/>
        <dbReference type="ChEBI" id="CHEBI:17754"/>
        <dbReference type="ChEBI" id="CHEBI:30616"/>
        <dbReference type="ChEBI" id="CHEBI:57597"/>
        <dbReference type="ChEBI" id="CHEBI:456216"/>
        <dbReference type="EC" id="2.7.1.30"/>
    </reaction>
</comment>
<keyword evidence="7 9" id="KW-0067">ATP-binding</keyword>
<feature type="binding site" evidence="9">
    <location>
        <position position="83"/>
    </location>
    <ligand>
        <name>sn-glycerol 3-phosphate</name>
        <dbReference type="ChEBI" id="CHEBI:57597"/>
    </ligand>
</feature>
<feature type="binding site" evidence="9">
    <location>
        <position position="12"/>
    </location>
    <ligand>
        <name>ATP</name>
        <dbReference type="ChEBI" id="CHEBI:30616"/>
    </ligand>
</feature>
<dbReference type="NCBIfam" id="TIGR01311">
    <property type="entry name" value="glycerol_kin"/>
    <property type="match status" value="1"/>
</dbReference>
<dbReference type="SUPFAM" id="SSF53067">
    <property type="entry name" value="Actin-like ATPase domain"/>
    <property type="match status" value="2"/>
</dbReference>
<evidence type="ECO:0000256" key="3">
    <source>
        <dbReference type="ARBA" id="ARBA00022679"/>
    </source>
</evidence>
<feature type="binding site" evidence="9">
    <location>
        <position position="12"/>
    </location>
    <ligand>
        <name>ADP</name>
        <dbReference type="ChEBI" id="CHEBI:456216"/>
    </ligand>
</feature>
<dbReference type="RefSeq" id="WP_076514900.1">
    <property type="nucleotide sequence ID" value="NZ_FTOH01000004.1"/>
</dbReference>
<dbReference type="EC" id="2.7.1.30" evidence="9"/>
<feature type="binding site" evidence="9">
    <location>
        <position position="410"/>
    </location>
    <ligand>
        <name>ADP</name>
        <dbReference type="ChEBI" id="CHEBI:456216"/>
    </ligand>
</feature>
<dbReference type="InterPro" id="IPR018484">
    <property type="entry name" value="FGGY_N"/>
</dbReference>
<dbReference type="PIRSF" id="PIRSF000538">
    <property type="entry name" value="GlpK"/>
    <property type="match status" value="1"/>
</dbReference>
<dbReference type="PANTHER" id="PTHR10196">
    <property type="entry name" value="SUGAR KINASE"/>
    <property type="match status" value="1"/>
</dbReference>
<keyword evidence="13" id="KW-1185">Reference proteome</keyword>
<evidence type="ECO:0000313" key="13">
    <source>
        <dbReference type="Proteomes" id="UP000185639"/>
    </source>
</evidence>
<dbReference type="OrthoDB" id="9805576at2"/>
<feature type="binding site" evidence="9">
    <location>
        <position position="306"/>
    </location>
    <ligand>
        <name>ADP</name>
        <dbReference type="ChEBI" id="CHEBI:456216"/>
    </ligand>
</feature>
<evidence type="ECO:0000259" key="11">
    <source>
        <dbReference type="Pfam" id="PF02782"/>
    </source>
</evidence>
<comment type="similarity">
    <text evidence="2 9">Belongs to the FGGY kinase family.</text>
</comment>
<dbReference type="FunFam" id="3.30.420.40:FF:000007">
    <property type="entry name" value="Glycerol kinase"/>
    <property type="match status" value="1"/>
</dbReference>
<feature type="binding site" evidence="9">
    <location>
        <position position="12"/>
    </location>
    <ligand>
        <name>sn-glycerol 3-phosphate</name>
        <dbReference type="ChEBI" id="CHEBI:57597"/>
    </ligand>
</feature>